<dbReference type="SUPFAM" id="SSF52200">
    <property type="entry name" value="Toll/Interleukin receptor TIR domain"/>
    <property type="match status" value="1"/>
</dbReference>
<dbReference type="OrthoDB" id="9810385at2"/>
<gene>
    <name evidence="1" type="ORF">CSW08_04850</name>
</gene>
<sequence length="192" mass="22740">MSLITKDLLSRVTNYRKVNFSKELDTPEILNESFSINKKYDIFLSHSYLDKDEIASLKIYLEDFGFSVYIDWIEDYQLNRNSVTKETAKIIKYRMQNCKSLVYAFSRNSSLSKWMPWELGYFDGYKGLVAVLPISDYESDNFSGSEYLGIYPYITQNKIEGTDNYKLWIRENLNKYVMMDYWLTGTDPILRI</sequence>
<dbReference type="AlphaFoldDB" id="A0A2N3HM81"/>
<reference evidence="1 2" key="1">
    <citation type="submission" date="2017-12" db="EMBL/GenBank/DDBJ databases">
        <title>Confluentibacter flavum sp. nov., isolated from the saline lake.</title>
        <authorList>
            <person name="Yu L."/>
        </authorList>
    </citation>
    <scope>NUCLEOTIDE SEQUENCE [LARGE SCALE GENOMIC DNA]</scope>
    <source>
        <strain evidence="1 2">3B</strain>
    </source>
</reference>
<evidence type="ECO:0008006" key="3">
    <source>
        <dbReference type="Google" id="ProtNLM"/>
    </source>
</evidence>
<accession>A0A2N3HM81</accession>
<dbReference type="InterPro" id="IPR035897">
    <property type="entry name" value="Toll_tir_struct_dom_sf"/>
</dbReference>
<evidence type="ECO:0000313" key="1">
    <source>
        <dbReference type="EMBL" id="PKQ46073.1"/>
    </source>
</evidence>
<proteinExistence type="predicted"/>
<keyword evidence="2" id="KW-1185">Reference proteome</keyword>
<dbReference type="RefSeq" id="WP_106658784.1">
    <property type="nucleotide sequence ID" value="NZ_PJEO01000015.1"/>
</dbReference>
<dbReference type="Gene3D" id="3.40.50.10140">
    <property type="entry name" value="Toll/interleukin-1 receptor homology (TIR) domain"/>
    <property type="match status" value="1"/>
</dbReference>
<dbReference type="EMBL" id="PJEO01000015">
    <property type="protein sequence ID" value="PKQ46073.1"/>
    <property type="molecule type" value="Genomic_DNA"/>
</dbReference>
<organism evidence="1 2">
    <name type="scientific">Confluentibacter flavum</name>
    <dbReference type="NCBI Taxonomy" id="1909700"/>
    <lineage>
        <taxon>Bacteria</taxon>
        <taxon>Pseudomonadati</taxon>
        <taxon>Bacteroidota</taxon>
        <taxon>Flavobacteriia</taxon>
        <taxon>Flavobacteriales</taxon>
        <taxon>Flavobacteriaceae</taxon>
        <taxon>Confluentibacter</taxon>
    </lineage>
</organism>
<protein>
    <recommendedName>
        <fullName evidence="3">TIR domain-containing protein</fullName>
    </recommendedName>
</protein>
<dbReference type="Proteomes" id="UP000233435">
    <property type="component" value="Unassembled WGS sequence"/>
</dbReference>
<evidence type="ECO:0000313" key="2">
    <source>
        <dbReference type="Proteomes" id="UP000233435"/>
    </source>
</evidence>
<name>A0A2N3HM81_9FLAO</name>
<comment type="caution">
    <text evidence="1">The sequence shown here is derived from an EMBL/GenBank/DDBJ whole genome shotgun (WGS) entry which is preliminary data.</text>
</comment>